<reference evidence="3" key="1">
    <citation type="submission" date="2017-09" db="EMBL/GenBank/DDBJ databases">
        <authorList>
            <person name="Cho G.-S."/>
            <person name="Oguntoyinbo F.A."/>
            <person name="Cnockaert M."/>
            <person name="Kabisch J."/>
            <person name="Neve H."/>
            <person name="Bockelmann W."/>
            <person name="Wenning M."/>
            <person name="Franz C.M."/>
            <person name="Vandamme P."/>
        </authorList>
    </citation>
    <scope>NUCLEOTIDE SEQUENCE [LARGE SCALE GENOMIC DNA]</scope>
    <source>
        <strain evidence="3">MBT G8648</strain>
    </source>
</reference>
<evidence type="ECO:0000313" key="2">
    <source>
        <dbReference type="EMBL" id="PCF94102.1"/>
    </source>
</evidence>
<feature type="chain" id="PRO_5012969229" evidence="1">
    <location>
        <begin position="26"/>
        <end position="218"/>
    </location>
</feature>
<protein>
    <submittedName>
        <fullName evidence="2">Uncharacterized protein</fullName>
    </submittedName>
</protein>
<comment type="caution">
    <text evidence="2">The sequence shown here is derived from an EMBL/GenBank/DDBJ whole genome shotgun (WGS) entry which is preliminary data.</text>
</comment>
<proteinExistence type="predicted"/>
<dbReference type="AlphaFoldDB" id="A0A2A4HGU5"/>
<gene>
    <name evidence="2" type="ORF">CPA45_19190</name>
</gene>
<evidence type="ECO:0000313" key="3">
    <source>
        <dbReference type="Proteomes" id="UP000218677"/>
    </source>
</evidence>
<dbReference type="RefSeq" id="WP_096654344.1">
    <property type="nucleotide sequence ID" value="NZ_NWUX01000024.1"/>
</dbReference>
<keyword evidence="3" id="KW-1185">Reference proteome</keyword>
<evidence type="ECO:0000256" key="1">
    <source>
        <dbReference type="SAM" id="SignalP"/>
    </source>
</evidence>
<keyword evidence="1" id="KW-0732">Signal</keyword>
<name>A0A2A4HGU5_9GAMM</name>
<sequence length="218" mass="24472">MPRSLESARTLAAIILTVASFAALAETADMVGFDTPSYMVCFSKDAALRFNEASHDNDNATTNELVRQRLCRLVDSNITVLVDNPESEISSATLIDHDRSHQVYVFPSIMRLRREGDAEVRMDLRVILTEGVYICRESLTAELYQGLLDQGDVAGAAALIREQGCAFLNPGEWAVIRRYESDEPDNVLGLDRPVYEIRSPIFQMIKTYVPKAQIDRQR</sequence>
<dbReference type="EMBL" id="NWUX01000024">
    <property type="protein sequence ID" value="PCF94102.1"/>
    <property type="molecule type" value="Genomic_DNA"/>
</dbReference>
<dbReference type="Proteomes" id="UP000218677">
    <property type="component" value="Unassembled WGS sequence"/>
</dbReference>
<feature type="signal peptide" evidence="1">
    <location>
        <begin position="1"/>
        <end position="25"/>
    </location>
</feature>
<organism evidence="2 3">
    <name type="scientific">Vreelandella nigrificans</name>
    <dbReference type="NCBI Taxonomy" id="2042704"/>
    <lineage>
        <taxon>Bacteria</taxon>
        <taxon>Pseudomonadati</taxon>
        <taxon>Pseudomonadota</taxon>
        <taxon>Gammaproteobacteria</taxon>
        <taxon>Oceanospirillales</taxon>
        <taxon>Halomonadaceae</taxon>
        <taxon>Vreelandella</taxon>
    </lineage>
</organism>
<accession>A0A2A4HGU5</accession>